<reference evidence="4" key="1">
    <citation type="submission" date="2022-03" db="EMBL/GenBank/DDBJ databases">
        <title>Pseudomonas marianensis sp. nov., a marine bacterium isolated from deep-sea sediments of the Mariana Trench.</title>
        <authorList>
            <person name="Wei Y."/>
        </authorList>
    </citation>
    <scope>NUCLEOTIDE SEQUENCE</scope>
    <source>
        <strain evidence="4">PS1</strain>
    </source>
</reference>
<feature type="chain" id="PRO_5040864376" evidence="2">
    <location>
        <begin position="22"/>
        <end position="210"/>
    </location>
</feature>
<feature type="domain" description="DUF4124" evidence="3">
    <location>
        <begin position="10"/>
        <end position="73"/>
    </location>
</feature>
<keyword evidence="5" id="KW-1185">Reference proteome</keyword>
<evidence type="ECO:0000259" key="3">
    <source>
        <dbReference type="Pfam" id="PF13511"/>
    </source>
</evidence>
<name>A0A9X1WCJ1_9GAMM</name>
<evidence type="ECO:0000313" key="5">
    <source>
        <dbReference type="Proteomes" id="UP001139682"/>
    </source>
</evidence>
<organism evidence="4 5">
    <name type="scientific">Stutzerimonas marianensis</name>
    <dbReference type="NCBI Taxonomy" id="2929513"/>
    <lineage>
        <taxon>Bacteria</taxon>
        <taxon>Pseudomonadati</taxon>
        <taxon>Pseudomonadota</taxon>
        <taxon>Gammaproteobacteria</taxon>
        <taxon>Pseudomonadales</taxon>
        <taxon>Pseudomonadaceae</taxon>
        <taxon>Stutzerimonas</taxon>
    </lineage>
</organism>
<accession>A0A9X1WCJ1</accession>
<proteinExistence type="predicted"/>
<dbReference type="Proteomes" id="UP001139682">
    <property type="component" value="Unassembled WGS sequence"/>
</dbReference>
<evidence type="ECO:0000256" key="1">
    <source>
        <dbReference type="SAM" id="MobiDB-lite"/>
    </source>
</evidence>
<dbReference type="EMBL" id="JALGRD010000010">
    <property type="protein sequence ID" value="MCJ0975338.1"/>
    <property type="molecule type" value="Genomic_DNA"/>
</dbReference>
<gene>
    <name evidence="4" type="ORF">MST27_18360</name>
</gene>
<comment type="caution">
    <text evidence="4">The sequence shown here is derived from an EMBL/GenBank/DDBJ whole genome shotgun (WGS) entry which is preliminary data.</text>
</comment>
<dbReference type="AlphaFoldDB" id="A0A9X1WCJ1"/>
<keyword evidence="2" id="KW-0732">Signal</keyword>
<feature type="signal peptide" evidence="2">
    <location>
        <begin position="1"/>
        <end position="21"/>
    </location>
</feature>
<dbReference type="Pfam" id="PF13511">
    <property type="entry name" value="DUF4124"/>
    <property type="match status" value="1"/>
</dbReference>
<feature type="region of interest" description="Disordered" evidence="1">
    <location>
        <begin position="48"/>
        <end position="70"/>
    </location>
</feature>
<dbReference type="InterPro" id="IPR025392">
    <property type="entry name" value="DUF4124"/>
</dbReference>
<evidence type="ECO:0000313" key="4">
    <source>
        <dbReference type="EMBL" id="MCJ0975338.1"/>
    </source>
</evidence>
<protein>
    <submittedName>
        <fullName evidence="4">DUF4124 domain-containing protein</fullName>
    </submittedName>
</protein>
<evidence type="ECO:0000256" key="2">
    <source>
        <dbReference type="SAM" id="SignalP"/>
    </source>
</evidence>
<sequence length="210" mass="22993">MISINRAWAALLLVLALPASAEIYSYIDEQGNRVFTDRPGGRAVETIKSRPTNGMPAVETQRRPSAQPAAPEPDAIRYRLLEIGHPAPEATIRSNAGNLEVSATSDPALDPAHAFRLLLDGKPFGETVRTPQFSLSNIDRGTHQLVVEIVDASGNPLKASPPHTFHLHRTSLAQRRRVRPCVTADYGVRPECPLADKPVEKKDIPFVPFL</sequence>
<dbReference type="RefSeq" id="WP_243607380.1">
    <property type="nucleotide sequence ID" value="NZ_JALGRD010000010.1"/>
</dbReference>